<keyword evidence="1" id="KW-0472">Membrane</keyword>
<reference evidence="4 5" key="1">
    <citation type="submission" date="2016-10" db="EMBL/GenBank/DDBJ databases">
        <title>Paenibacillus species isolates.</title>
        <authorList>
            <person name="Beno S.M."/>
        </authorList>
    </citation>
    <scope>NUCLEOTIDE SEQUENCE [LARGE SCALE GENOMIC DNA]</scope>
    <source>
        <strain evidence="2 5">FSL H7-0604</strain>
        <strain evidence="3 4">FSL H7-0918</strain>
    </source>
</reference>
<accession>A0A1R0X316</accession>
<evidence type="ECO:0000313" key="3">
    <source>
        <dbReference type="EMBL" id="OME12477.1"/>
    </source>
</evidence>
<keyword evidence="1" id="KW-1133">Transmembrane helix</keyword>
<evidence type="ECO:0000256" key="1">
    <source>
        <dbReference type="SAM" id="Phobius"/>
    </source>
</evidence>
<keyword evidence="1" id="KW-0812">Transmembrane</keyword>
<feature type="transmembrane region" description="Helical" evidence="1">
    <location>
        <begin position="13"/>
        <end position="30"/>
    </location>
</feature>
<evidence type="ECO:0000313" key="4">
    <source>
        <dbReference type="Proteomes" id="UP000187323"/>
    </source>
</evidence>
<organism evidence="2 5">
    <name type="scientific">Paenibacillus odorifer</name>
    <dbReference type="NCBI Taxonomy" id="189426"/>
    <lineage>
        <taxon>Bacteria</taxon>
        <taxon>Bacillati</taxon>
        <taxon>Bacillota</taxon>
        <taxon>Bacilli</taxon>
        <taxon>Bacillales</taxon>
        <taxon>Paenibacillaceae</taxon>
        <taxon>Paenibacillus</taxon>
    </lineage>
</organism>
<protein>
    <submittedName>
        <fullName evidence="2">Uncharacterized protein</fullName>
    </submittedName>
</protein>
<comment type="caution">
    <text evidence="2">The sequence shown here is derived from an EMBL/GenBank/DDBJ whole genome shotgun (WGS) entry which is preliminary data.</text>
</comment>
<dbReference type="EMBL" id="MKQP01000035">
    <property type="protein sequence ID" value="OMD27674.1"/>
    <property type="molecule type" value="Genomic_DNA"/>
</dbReference>
<dbReference type="Proteomes" id="UP000187323">
    <property type="component" value="Unassembled WGS sequence"/>
</dbReference>
<evidence type="ECO:0000313" key="2">
    <source>
        <dbReference type="EMBL" id="OMD27674.1"/>
    </source>
</evidence>
<dbReference type="AlphaFoldDB" id="A0A1R0X316"/>
<feature type="transmembrane region" description="Helical" evidence="1">
    <location>
        <begin position="37"/>
        <end position="61"/>
    </location>
</feature>
<name>A0A1R0X316_9BACL</name>
<dbReference type="EMBL" id="MPTO01000033">
    <property type="protein sequence ID" value="OME12477.1"/>
    <property type="molecule type" value="Genomic_DNA"/>
</dbReference>
<feature type="transmembrane region" description="Helical" evidence="1">
    <location>
        <begin position="67"/>
        <end position="91"/>
    </location>
</feature>
<sequence>MRYDLSCKIASDSVALLAYGMYILLSYVYWKSKYAAFIVFLVFLFFMFFMLFLDIIIPGGLLDTSNIILQNSMIVIGTVALVSCTIWFFVLRKKNKYRLDKTSFTENCEACLLLLCHEKIN</sequence>
<dbReference type="Proteomes" id="UP000187465">
    <property type="component" value="Unassembled WGS sequence"/>
</dbReference>
<proteinExistence type="predicted"/>
<evidence type="ECO:0000313" key="5">
    <source>
        <dbReference type="Proteomes" id="UP000187465"/>
    </source>
</evidence>
<gene>
    <name evidence="2" type="ORF">BJP51_24465</name>
    <name evidence="3" type="ORF">BSK47_27045</name>
</gene>